<reference evidence="3" key="1">
    <citation type="submission" date="2021-02" db="EMBL/GenBank/DDBJ databases">
        <authorList>
            <person name="Dougan E. K."/>
            <person name="Rhodes N."/>
            <person name="Thang M."/>
            <person name="Chan C."/>
        </authorList>
    </citation>
    <scope>NUCLEOTIDE SEQUENCE</scope>
</reference>
<name>A0A812PX37_9DINO</name>
<sequence>MAVSDAASLVAAAVRAACEARAPRRTVAAVAAAAVSAAAGTAAPSQQRRPRVIESAPADRNVGGEEEEARREAIKAKRRRRRQRKKEARAAAALDKGDGVPTNTAQAEAGDMETERTADTATFGAGDAQTAAGEVTPPRRSKAPDVFEKGHTGLTPPCKRHCGVPTEETGAEPEDASVDSDGSESGITIYTESEGGSAHPLWSPSMKIGRSAALRRWEEHKQMKRGEVSCVGLSALAAGLLTVISQATYVGLARKTWEPLWDARLAFFISAAASGGGIMFLFVMRKHHWITCQLAIYVFAISVETWRRIMTLACAQDAFLAIDICMNGLTDVPVLFACVLSLAAVPALVGDRLRGVEAARQAQQLRRGFTGTVRDAESSNAEDKRNIMMEINQSGQLNAVDEMVDTLLTMNVSTRELRLVTERAGQLGNCSGWSRSLFTASSAYLVFQFYQVKKWRIDHILFALFSQPPVSHWILLVAAALEALVWPMMFLLQPAERKSFSVKSTFVLLLLLPGMPAGTTEDTTCLWTRPRMKKLVPKGTQIQKFNVIVMDITLAEKFLPRRVGRGCVIPASLGRLSAKLEMADLQQVKDCAAPHSPKKNLGILERHGATYVLDRIYPTVVGHIDRVEHLVEGSQSNSWNQNGSIQTLCIRPAAGPDALAFAPGVVMVFMVTMRVAVRLSCLGPRWLVAVWIAKLQAQDVTEAPSLTDLDSVGCALCNQVVDPFSLAWATCVAASMRRIARLKARPFPSLGLAGYFLPHHYSHQFFTLSGDYPFHLEAVTTEFCFSSVSWLNLGLVISIEQDPDDCENIQRLSSAATRFRDDNPHVRVFFAAGRRESLLVGLGVQECQGHRSLFLALDNPKDCDSYVQKMLIESVVRRCDWKEAEEEEDGAEAGPLPDSDDEPKAKTCFDLVHTKTVATGGDIDASVQLERVEQSGPLRHAKAGLLTMPIGNLNSFDPQITFGKQVTTAGISRSLSTPLGRGQATAKAKATAEARAEAAGAQEGVAPWRPYNPVGQCVALLLRPAPLLAFVEFPPGPELLAGERDRGESTGVYADLPAGEGRARSDQAHLPLSSWNPPLLNRESREHPPCNLCDIPAIPENEPLLFDSAAESQDGESEDQLSSWFLSLDQ</sequence>
<proteinExistence type="predicted"/>
<feature type="region of interest" description="Disordered" evidence="1">
    <location>
        <begin position="886"/>
        <end position="905"/>
    </location>
</feature>
<feature type="region of interest" description="Disordered" evidence="1">
    <location>
        <begin position="127"/>
        <end position="184"/>
    </location>
</feature>
<feature type="transmembrane region" description="Helical" evidence="2">
    <location>
        <begin position="470"/>
        <end position="492"/>
    </location>
</feature>
<dbReference type="EMBL" id="CAJNDS010002179">
    <property type="protein sequence ID" value="CAE7361201.1"/>
    <property type="molecule type" value="Genomic_DNA"/>
</dbReference>
<dbReference type="Proteomes" id="UP000604046">
    <property type="component" value="Unassembled WGS sequence"/>
</dbReference>
<feature type="region of interest" description="Disordered" evidence="1">
    <location>
        <begin position="1040"/>
        <end position="1081"/>
    </location>
</feature>
<feature type="region of interest" description="Disordered" evidence="1">
    <location>
        <begin position="1103"/>
        <end position="1130"/>
    </location>
</feature>
<evidence type="ECO:0000313" key="3">
    <source>
        <dbReference type="EMBL" id="CAE7361201.1"/>
    </source>
</evidence>
<comment type="caution">
    <text evidence="3">The sequence shown here is derived from an EMBL/GenBank/DDBJ whole genome shotgun (WGS) entry which is preliminary data.</text>
</comment>
<evidence type="ECO:0000256" key="2">
    <source>
        <dbReference type="SAM" id="Phobius"/>
    </source>
</evidence>
<feature type="compositionally biased region" description="Low complexity" evidence="1">
    <location>
        <begin position="1070"/>
        <end position="1081"/>
    </location>
</feature>
<dbReference type="AlphaFoldDB" id="A0A812PX37"/>
<evidence type="ECO:0000256" key="1">
    <source>
        <dbReference type="SAM" id="MobiDB-lite"/>
    </source>
</evidence>
<gene>
    <name evidence="3" type="ORF">SNAT2548_LOCUS19423</name>
</gene>
<feature type="region of interest" description="Disordered" evidence="1">
    <location>
        <begin position="38"/>
        <end position="115"/>
    </location>
</feature>
<accession>A0A812PX37</accession>
<keyword evidence="4" id="KW-1185">Reference proteome</keyword>
<keyword evidence="2" id="KW-0812">Transmembrane</keyword>
<keyword evidence="2" id="KW-1133">Transmembrane helix</keyword>
<protein>
    <submittedName>
        <fullName evidence="3">Uncharacterized protein</fullName>
    </submittedName>
</protein>
<keyword evidence="2" id="KW-0472">Membrane</keyword>
<feature type="transmembrane region" description="Helical" evidence="2">
    <location>
        <begin position="265"/>
        <end position="284"/>
    </location>
</feature>
<feature type="compositionally biased region" description="Basic residues" evidence="1">
    <location>
        <begin position="76"/>
        <end position="87"/>
    </location>
</feature>
<feature type="compositionally biased region" description="Basic and acidic residues" evidence="1">
    <location>
        <begin position="142"/>
        <end position="151"/>
    </location>
</feature>
<evidence type="ECO:0000313" key="4">
    <source>
        <dbReference type="Proteomes" id="UP000604046"/>
    </source>
</evidence>
<feature type="transmembrane region" description="Helical" evidence="2">
    <location>
        <begin position="230"/>
        <end position="253"/>
    </location>
</feature>
<feature type="compositionally biased region" description="Polar residues" evidence="1">
    <location>
        <begin position="1120"/>
        <end position="1130"/>
    </location>
</feature>
<feature type="compositionally biased region" description="Acidic residues" evidence="1">
    <location>
        <begin position="169"/>
        <end position="182"/>
    </location>
</feature>
<organism evidence="3 4">
    <name type="scientific">Symbiodinium natans</name>
    <dbReference type="NCBI Taxonomy" id="878477"/>
    <lineage>
        <taxon>Eukaryota</taxon>
        <taxon>Sar</taxon>
        <taxon>Alveolata</taxon>
        <taxon>Dinophyceae</taxon>
        <taxon>Suessiales</taxon>
        <taxon>Symbiodiniaceae</taxon>
        <taxon>Symbiodinium</taxon>
    </lineage>
</organism>